<dbReference type="Pfam" id="PF01661">
    <property type="entry name" value="Macro"/>
    <property type="match status" value="1"/>
</dbReference>
<accession>A0AA36H9F1</accession>
<keyword evidence="6 8" id="KW-0863">Zinc-finger</keyword>
<comment type="subcellular location">
    <subcellularLocation>
        <location evidence="9">Cytoplasm</location>
    </subcellularLocation>
</comment>
<dbReference type="Proteomes" id="UP001176961">
    <property type="component" value="Unassembled WGS sequence"/>
</dbReference>
<dbReference type="InterPro" id="IPR002589">
    <property type="entry name" value="Macro_dom"/>
</dbReference>
<protein>
    <recommendedName>
        <fullName evidence="9">E3 ubiquitin-protein ligase</fullName>
        <ecNumber evidence="9">2.3.2.27</ecNumber>
    </recommendedName>
</protein>
<dbReference type="GO" id="GO:0007219">
    <property type="term" value="P:Notch signaling pathway"/>
    <property type="evidence" value="ECO:0007669"/>
    <property type="project" value="InterPro"/>
</dbReference>
<dbReference type="InterPro" id="IPR043472">
    <property type="entry name" value="Macro_dom-like"/>
</dbReference>
<dbReference type="PANTHER" id="PTHR12622">
    <property type="entry name" value="DELTEX-RELATED"/>
    <property type="match status" value="1"/>
</dbReference>
<dbReference type="GO" id="GO:0005737">
    <property type="term" value="C:cytoplasm"/>
    <property type="evidence" value="ECO:0007669"/>
    <property type="project" value="UniProtKB-SubCell"/>
</dbReference>
<evidence type="ECO:0000313" key="12">
    <source>
        <dbReference type="EMBL" id="CAJ0606407.1"/>
    </source>
</evidence>
<comment type="caution">
    <text evidence="12">The sequence shown here is derived from an EMBL/GenBank/DDBJ whole genome shotgun (WGS) entry which is preliminary data.</text>
</comment>
<dbReference type="SMART" id="SM00506">
    <property type="entry name" value="A1pp"/>
    <property type="match status" value="1"/>
</dbReference>
<evidence type="ECO:0000256" key="2">
    <source>
        <dbReference type="ARBA" id="ARBA00004906"/>
    </source>
</evidence>
<evidence type="ECO:0000256" key="8">
    <source>
        <dbReference type="PROSITE-ProRule" id="PRU00175"/>
    </source>
</evidence>
<proteinExistence type="inferred from homology"/>
<feature type="domain" description="RING-type" evidence="10">
    <location>
        <begin position="215"/>
        <end position="258"/>
    </location>
</feature>
<dbReference type="SMART" id="SM00184">
    <property type="entry name" value="RING"/>
    <property type="match status" value="1"/>
</dbReference>
<dbReference type="SUPFAM" id="SSF57850">
    <property type="entry name" value="RING/U-box"/>
    <property type="match status" value="1"/>
</dbReference>
<evidence type="ECO:0000256" key="3">
    <source>
        <dbReference type="ARBA" id="ARBA00009413"/>
    </source>
</evidence>
<dbReference type="CDD" id="cd09633">
    <property type="entry name" value="Deltex_C"/>
    <property type="match status" value="1"/>
</dbReference>
<keyword evidence="13" id="KW-1185">Reference proteome</keyword>
<dbReference type="EMBL" id="CATQJL010000316">
    <property type="protein sequence ID" value="CAJ0606407.1"/>
    <property type="molecule type" value="Genomic_DNA"/>
</dbReference>
<reference evidence="12" key="1">
    <citation type="submission" date="2023-07" db="EMBL/GenBank/DDBJ databases">
        <authorList>
            <consortium name="CYATHOMIX"/>
        </authorList>
    </citation>
    <scope>NUCLEOTIDE SEQUENCE</scope>
    <source>
        <strain evidence="12">N/A</strain>
    </source>
</reference>
<dbReference type="AlphaFoldDB" id="A0AA36H9F1"/>
<name>A0AA36H9F1_CYLNA</name>
<comment type="pathway">
    <text evidence="2 9">Protein modification; protein ubiquitination.</text>
</comment>
<organism evidence="12 13">
    <name type="scientific">Cylicocyclus nassatus</name>
    <name type="common">Nematode worm</name>
    <dbReference type="NCBI Taxonomy" id="53992"/>
    <lineage>
        <taxon>Eukaryota</taxon>
        <taxon>Metazoa</taxon>
        <taxon>Ecdysozoa</taxon>
        <taxon>Nematoda</taxon>
        <taxon>Chromadorea</taxon>
        <taxon>Rhabditida</taxon>
        <taxon>Rhabditina</taxon>
        <taxon>Rhabditomorpha</taxon>
        <taxon>Strongyloidea</taxon>
        <taxon>Strongylidae</taxon>
        <taxon>Cylicocyclus</taxon>
    </lineage>
</organism>
<keyword evidence="4 9" id="KW-0808">Transferase</keyword>
<dbReference type="PROSITE" id="PS50089">
    <property type="entry name" value="ZF_RING_2"/>
    <property type="match status" value="1"/>
</dbReference>
<comment type="similarity">
    <text evidence="3 9">Belongs to the Deltex family.</text>
</comment>
<comment type="catalytic activity">
    <reaction evidence="1 9">
        <text>S-ubiquitinyl-[E2 ubiquitin-conjugating enzyme]-L-cysteine + [acceptor protein]-L-lysine = [E2 ubiquitin-conjugating enzyme]-L-cysteine + N(6)-ubiquitinyl-[acceptor protein]-L-lysine.</text>
        <dbReference type="EC" id="2.3.2.27"/>
    </reaction>
</comment>
<dbReference type="EC" id="2.3.2.27" evidence="9"/>
<dbReference type="PROSITE" id="PS51154">
    <property type="entry name" value="MACRO"/>
    <property type="match status" value="1"/>
</dbReference>
<dbReference type="GO" id="GO:0016567">
    <property type="term" value="P:protein ubiquitination"/>
    <property type="evidence" value="ECO:0007669"/>
    <property type="project" value="UniProtKB-UniRule"/>
</dbReference>
<evidence type="ECO:0000256" key="1">
    <source>
        <dbReference type="ARBA" id="ARBA00000900"/>
    </source>
</evidence>
<evidence type="ECO:0000256" key="6">
    <source>
        <dbReference type="ARBA" id="ARBA00022771"/>
    </source>
</evidence>
<sequence>MTEFTIGPLGNWNGTAKVVIKSGDIAEEKVDVICVSVGTTLEHSTSVWKAITRICGTKVYKDAYEKAKKAQTHWLSRGEILVVDTSDSELNAKYVFLVVHPDIYHLDEAYTNIYKEVIARGCTSVAIPGLGCGLIGNSVHASCHKACEVLHRTASDTLGSIQLVVFIDIKEKVARQFAVQFQAEFGLGDSEERDQPGSSFDVCTEAPAAVLDDDCAVCLCPLSEGGEVRELPCKHQFHIACFKEYLRSPSSKKRCPVCLRYFELPLGNQPVEAQMHIRKLKHIKLPGYEDAEFVYEISYSVPSGIQDASHLRPGKPYRGTDRRAYVPGTPEGTKVLRLLKFAFDRRLIFTVGDSITTGARNTVVWNNIHHKTNITGGPQRFGYPDPDYLNRVKEDLAAMGISEDMLPEEMELPL</sequence>
<evidence type="ECO:0000256" key="5">
    <source>
        <dbReference type="ARBA" id="ARBA00022723"/>
    </source>
</evidence>
<dbReference type="InterPro" id="IPR013083">
    <property type="entry name" value="Znf_RING/FYVE/PHD"/>
</dbReference>
<evidence type="ECO:0000259" key="10">
    <source>
        <dbReference type="PROSITE" id="PS50089"/>
    </source>
</evidence>
<evidence type="ECO:0000256" key="7">
    <source>
        <dbReference type="ARBA" id="ARBA00022833"/>
    </source>
</evidence>
<keyword evidence="5 9" id="KW-0479">Metal-binding</keyword>
<evidence type="ECO:0000256" key="9">
    <source>
        <dbReference type="RuleBase" id="RU367105"/>
    </source>
</evidence>
<keyword evidence="7 9" id="KW-0862">Zinc</keyword>
<dbReference type="Gene3D" id="3.40.220.10">
    <property type="entry name" value="Leucine Aminopeptidase, subunit E, domain 1"/>
    <property type="match status" value="1"/>
</dbReference>
<evidence type="ECO:0000259" key="11">
    <source>
        <dbReference type="PROSITE" id="PS51154"/>
    </source>
</evidence>
<evidence type="ECO:0000256" key="4">
    <source>
        <dbReference type="ARBA" id="ARBA00022679"/>
    </source>
</evidence>
<dbReference type="GO" id="GO:0061630">
    <property type="term" value="F:ubiquitin protein ligase activity"/>
    <property type="evidence" value="ECO:0007669"/>
    <property type="project" value="UniProtKB-UniRule"/>
</dbReference>
<dbReference type="Pfam" id="PF18102">
    <property type="entry name" value="DTC"/>
    <property type="match status" value="1"/>
</dbReference>
<dbReference type="Pfam" id="PF13639">
    <property type="entry name" value="zf-RING_2"/>
    <property type="match status" value="1"/>
</dbReference>
<dbReference type="GO" id="GO:0008270">
    <property type="term" value="F:zinc ion binding"/>
    <property type="evidence" value="ECO:0007669"/>
    <property type="project" value="UniProtKB-KW"/>
</dbReference>
<dbReference type="InterPro" id="IPR039396">
    <property type="entry name" value="Deltex_C"/>
</dbReference>
<dbReference type="InterPro" id="IPR001841">
    <property type="entry name" value="Znf_RING"/>
</dbReference>
<dbReference type="Gene3D" id="3.30.390.130">
    <property type="match status" value="1"/>
</dbReference>
<gene>
    <name evidence="12" type="ORF">CYNAS_LOCUS18390</name>
</gene>
<feature type="domain" description="Macro" evidence="11">
    <location>
        <begin position="5"/>
        <end position="185"/>
    </location>
</feature>
<keyword evidence="9" id="KW-0963">Cytoplasm</keyword>
<dbReference type="Gene3D" id="3.30.40.10">
    <property type="entry name" value="Zinc/RING finger domain, C3HC4 (zinc finger)"/>
    <property type="match status" value="1"/>
</dbReference>
<dbReference type="InterPro" id="IPR039398">
    <property type="entry name" value="Deltex_fam"/>
</dbReference>
<dbReference type="SUPFAM" id="SSF52949">
    <property type="entry name" value="Macro domain-like"/>
    <property type="match status" value="1"/>
</dbReference>
<dbReference type="InterPro" id="IPR039399">
    <property type="entry name" value="Deltex_C_sf"/>
</dbReference>
<evidence type="ECO:0000313" key="13">
    <source>
        <dbReference type="Proteomes" id="UP001176961"/>
    </source>
</evidence>